<dbReference type="CDD" id="cd00637">
    <property type="entry name" value="7tm_classA_rhodopsin-like"/>
    <property type="match status" value="1"/>
</dbReference>
<proteinExistence type="predicted"/>
<dbReference type="Gene3D" id="1.20.1070.10">
    <property type="entry name" value="Rhodopsin 7-helix transmembrane proteins"/>
    <property type="match status" value="1"/>
</dbReference>
<evidence type="ECO:0000256" key="6">
    <source>
        <dbReference type="ARBA" id="ARBA00023170"/>
    </source>
</evidence>
<evidence type="ECO:0000313" key="11">
    <source>
        <dbReference type="Proteomes" id="UP001497497"/>
    </source>
</evidence>
<dbReference type="PROSITE" id="PS00237">
    <property type="entry name" value="G_PROTEIN_RECEP_F1_1"/>
    <property type="match status" value="1"/>
</dbReference>
<dbReference type="PANTHER" id="PTHR24243:SF230">
    <property type="entry name" value="G-PROTEIN COUPLED RECEPTORS FAMILY 1 PROFILE DOMAIN-CONTAINING PROTEIN"/>
    <property type="match status" value="1"/>
</dbReference>
<feature type="transmembrane region" description="Helical" evidence="8">
    <location>
        <begin position="66"/>
        <end position="87"/>
    </location>
</feature>
<dbReference type="AlphaFoldDB" id="A0AAV2I2T8"/>
<feature type="transmembrane region" description="Helical" evidence="8">
    <location>
        <begin position="219"/>
        <end position="245"/>
    </location>
</feature>
<keyword evidence="3 8" id="KW-1133">Transmembrane helix</keyword>
<feature type="transmembrane region" description="Helical" evidence="8">
    <location>
        <begin position="280"/>
        <end position="303"/>
    </location>
</feature>
<feature type="transmembrane region" description="Helical" evidence="8">
    <location>
        <begin position="99"/>
        <end position="121"/>
    </location>
</feature>
<evidence type="ECO:0000256" key="8">
    <source>
        <dbReference type="SAM" id="Phobius"/>
    </source>
</evidence>
<dbReference type="GO" id="GO:0005886">
    <property type="term" value="C:plasma membrane"/>
    <property type="evidence" value="ECO:0007669"/>
    <property type="project" value="TreeGrafter"/>
</dbReference>
<feature type="transmembrane region" description="Helical" evidence="8">
    <location>
        <begin position="323"/>
        <end position="341"/>
    </location>
</feature>
<dbReference type="SUPFAM" id="SSF81321">
    <property type="entry name" value="Family A G protein-coupled receptor-like"/>
    <property type="match status" value="1"/>
</dbReference>
<evidence type="ECO:0000259" key="9">
    <source>
        <dbReference type="PROSITE" id="PS50262"/>
    </source>
</evidence>
<name>A0AAV2I2T8_LYMST</name>
<evidence type="ECO:0000256" key="2">
    <source>
        <dbReference type="ARBA" id="ARBA00022692"/>
    </source>
</evidence>
<evidence type="ECO:0000256" key="7">
    <source>
        <dbReference type="ARBA" id="ARBA00023224"/>
    </source>
</evidence>
<dbReference type="Proteomes" id="UP001497497">
    <property type="component" value="Unassembled WGS sequence"/>
</dbReference>
<organism evidence="10 11">
    <name type="scientific">Lymnaea stagnalis</name>
    <name type="common">Great pond snail</name>
    <name type="synonym">Helix stagnalis</name>
    <dbReference type="NCBI Taxonomy" id="6523"/>
    <lineage>
        <taxon>Eukaryota</taxon>
        <taxon>Metazoa</taxon>
        <taxon>Spiralia</taxon>
        <taxon>Lophotrochozoa</taxon>
        <taxon>Mollusca</taxon>
        <taxon>Gastropoda</taxon>
        <taxon>Heterobranchia</taxon>
        <taxon>Euthyneura</taxon>
        <taxon>Panpulmonata</taxon>
        <taxon>Hygrophila</taxon>
        <taxon>Lymnaeoidea</taxon>
        <taxon>Lymnaeidae</taxon>
        <taxon>Lymnaea</taxon>
    </lineage>
</organism>
<dbReference type="PROSITE" id="PS50262">
    <property type="entry name" value="G_PROTEIN_RECEP_F1_2"/>
    <property type="match status" value="1"/>
</dbReference>
<dbReference type="InterPro" id="IPR000276">
    <property type="entry name" value="GPCR_Rhodpsn"/>
</dbReference>
<feature type="transmembrane region" description="Helical" evidence="8">
    <location>
        <begin position="174"/>
        <end position="199"/>
    </location>
</feature>
<keyword evidence="5 8" id="KW-0472">Membrane</keyword>
<accession>A0AAV2I2T8</accession>
<keyword evidence="2 8" id="KW-0812">Transmembrane</keyword>
<dbReference type="InterPro" id="IPR017452">
    <property type="entry name" value="GPCR_Rhodpsn_7TM"/>
</dbReference>
<feature type="domain" description="G-protein coupled receptors family 1 profile" evidence="9">
    <location>
        <begin position="78"/>
        <end position="339"/>
    </location>
</feature>
<comment type="subcellular location">
    <subcellularLocation>
        <location evidence="1">Membrane</location>
        <topology evidence="1">Multi-pass membrane protein</topology>
    </subcellularLocation>
</comment>
<evidence type="ECO:0000256" key="5">
    <source>
        <dbReference type="ARBA" id="ARBA00023136"/>
    </source>
</evidence>
<evidence type="ECO:0000256" key="4">
    <source>
        <dbReference type="ARBA" id="ARBA00023040"/>
    </source>
</evidence>
<gene>
    <name evidence="10" type="ORF">GSLYS_00014137001</name>
</gene>
<keyword evidence="11" id="KW-1185">Reference proteome</keyword>
<sequence>MTTTKSNLFWFLPLSKNSSEIYQRMSFHGGGAFDDLFESYTSAPNALEELIEANRLWTIVLDISVVYFWVIFAIGLPANVLALITILKMQVITPATILIAVLASLDGLALIGKFVATVVVQHDLYLGTTGCRFQFLIIYVSTMANWALAYICAERFVSMWYPLLRDKYLSKKSLCLALVATGLSFFIVFATISIVMRGADNTGHRCGTRAEHVWFHKNIWYWINASLFLFVPCLCIVPLTLITIVKLFWSRKPKHSETDRYDFENEAGNANTERKNQRTVTIMMTLAAVTFILLSLPSCIYYLAYKSSNDIVVEARWAVFEQVQFVFIDSSHAVNFFIYFLSSKLFRDRLYELVLPKSVSARCTRRASDSTALETKTEKTKQDF</sequence>
<dbReference type="GO" id="GO:0004930">
    <property type="term" value="F:G protein-coupled receptor activity"/>
    <property type="evidence" value="ECO:0007669"/>
    <property type="project" value="UniProtKB-KW"/>
</dbReference>
<reference evidence="10 11" key="1">
    <citation type="submission" date="2024-04" db="EMBL/GenBank/DDBJ databases">
        <authorList>
            <consortium name="Genoscope - CEA"/>
            <person name="William W."/>
        </authorList>
    </citation>
    <scope>NUCLEOTIDE SEQUENCE [LARGE SCALE GENOMIC DNA]</scope>
</reference>
<dbReference type="EMBL" id="CAXITT010000384">
    <property type="protein sequence ID" value="CAL1540488.1"/>
    <property type="molecule type" value="Genomic_DNA"/>
</dbReference>
<feature type="transmembrane region" description="Helical" evidence="8">
    <location>
        <begin position="133"/>
        <end position="153"/>
    </location>
</feature>
<keyword evidence="4" id="KW-0297">G-protein coupled receptor</keyword>
<evidence type="ECO:0000313" key="10">
    <source>
        <dbReference type="EMBL" id="CAL1540488.1"/>
    </source>
</evidence>
<evidence type="ECO:0000256" key="3">
    <source>
        <dbReference type="ARBA" id="ARBA00022989"/>
    </source>
</evidence>
<dbReference type="PANTHER" id="PTHR24243">
    <property type="entry name" value="G-PROTEIN COUPLED RECEPTOR"/>
    <property type="match status" value="1"/>
</dbReference>
<keyword evidence="7" id="KW-0807">Transducer</keyword>
<comment type="caution">
    <text evidence="10">The sequence shown here is derived from an EMBL/GenBank/DDBJ whole genome shotgun (WGS) entry which is preliminary data.</text>
</comment>
<keyword evidence="6" id="KW-0675">Receptor</keyword>
<evidence type="ECO:0000256" key="1">
    <source>
        <dbReference type="ARBA" id="ARBA00004141"/>
    </source>
</evidence>
<protein>
    <recommendedName>
        <fullName evidence="9">G-protein coupled receptors family 1 profile domain-containing protein</fullName>
    </recommendedName>
</protein>